<dbReference type="GO" id="GO:0051726">
    <property type="term" value="P:regulation of cell cycle"/>
    <property type="evidence" value="ECO:0007669"/>
    <property type="project" value="TreeGrafter"/>
</dbReference>
<reference evidence="2" key="1">
    <citation type="submission" date="2021-02" db="EMBL/GenBank/DDBJ databases">
        <authorList>
            <person name="Nowell W R."/>
        </authorList>
    </citation>
    <scope>NUCLEOTIDE SEQUENCE</scope>
</reference>
<name>A0A822B223_9BILA</name>
<protein>
    <submittedName>
        <fullName evidence="2">Uncharacterized protein</fullName>
    </submittedName>
</protein>
<evidence type="ECO:0000313" key="2">
    <source>
        <dbReference type="EMBL" id="CAF5021172.1"/>
    </source>
</evidence>
<feature type="non-terminal residue" evidence="2">
    <location>
        <position position="1"/>
    </location>
</feature>
<dbReference type="CDD" id="cd00022">
    <property type="entry name" value="BIR"/>
    <property type="match status" value="1"/>
</dbReference>
<dbReference type="SUPFAM" id="SSF57924">
    <property type="entry name" value="Inhibitor of apoptosis (IAP) repeat"/>
    <property type="match status" value="1"/>
</dbReference>
<evidence type="ECO:0000313" key="3">
    <source>
        <dbReference type="Proteomes" id="UP000663848"/>
    </source>
</evidence>
<organism evidence="2 3">
    <name type="scientific">Rotaria socialis</name>
    <dbReference type="NCBI Taxonomy" id="392032"/>
    <lineage>
        <taxon>Eukaryota</taxon>
        <taxon>Metazoa</taxon>
        <taxon>Spiralia</taxon>
        <taxon>Gnathifera</taxon>
        <taxon>Rotifera</taxon>
        <taxon>Eurotatoria</taxon>
        <taxon>Bdelloidea</taxon>
        <taxon>Philodinida</taxon>
        <taxon>Philodinidae</taxon>
        <taxon>Rotaria</taxon>
    </lineage>
</organism>
<dbReference type="EMBL" id="CAJOBR010039012">
    <property type="protein sequence ID" value="CAF5021172.1"/>
    <property type="molecule type" value="Genomic_DNA"/>
</dbReference>
<sequence>NPFTIHSQHRPDCSFVRSIRTSSSPNISATSISSTTNVRKPSTSETQPNPSKNEVHGTINSASKGFDKKNYSSRLLAAIRNQIQSIRTRGVHTVSYMSACGFQYTGDGDTVRCNNCGLEVSSWTSDMNPFTIHSQHRPDCSFVRSIRTSSSPNISTT</sequence>
<feature type="compositionally biased region" description="Low complexity" evidence="1">
    <location>
        <begin position="21"/>
        <end position="37"/>
    </location>
</feature>
<feature type="compositionally biased region" description="Polar residues" evidence="1">
    <location>
        <begin position="38"/>
        <end position="63"/>
    </location>
</feature>
<dbReference type="GO" id="GO:0005737">
    <property type="term" value="C:cytoplasm"/>
    <property type="evidence" value="ECO:0007669"/>
    <property type="project" value="TreeGrafter"/>
</dbReference>
<dbReference type="PANTHER" id="PTHR10044">
    <property type="entry name" value="INHIBITOR OF APOPTOSIS"/>
    <property type="match status" value="1"/>
</dbReference>
<dbReference type="GO" id="GO:0005634">
    <property type="term" value="C:nucleus"/>
    <property type="evidence" value="ECO:0007669"/>
    <property type="project" value="TreeGrafter"/>
</dbReference>
<dbReference type="AlphaFoldDB" id="A0A822B223"/>
<accession>A0A822B223</accession>
<dbReference type="Proteomes" id="UP000663848">
    <property type="component" value="Unassembled WGS sequence"/>
</dbReference>
<gene>
    <name evidence="2" type="ORF">QYT958_LOCUS39960</name>
</gene>
<dbReference type="PANTHER" id="PTHR10044:SF139">
    <property type="entry name" value="DEATH-ASSOCIATED INHIBITOR OF APOPTOSIS 2"/>
    <property type="match status" value="1"/>
</dbReference>
<comment type="caution">
    <text evidence="2">The sequence shown here is derived from an EMBL/GenBank/DDBJ whole genome shotgun (WGS) entry which is preliminary data.</text>
</comment>
<feature type="non-terminal residue" evidence="2">
    <location>
        <position position="157"/>
    </location>
</feature>
<dbReference type="InterPro" id="IPR001370">
    <property type="entry name" value="BIR_rpt"/>
</dbReference>
<evidence type="ECO:0000256" key="1">
    <source>
        <dbReference type="SAM" id="MobiDB-lite"/>
    </source>
</evidence>
<proteinExistence type="predicted"/>
<feature type="region of interest" description="Disordered" evidence="1">
    <location>
        <begin position="20"/>
        <end position="66"/>
    </location>
</feature>
<dbReference type="PROSITE" id="PS50143">
    <property type="entry name" value="BIR_REPEAT_2"/>
    <property type="match status" value="1"/>
</dbReference>
<dbReference type="Pfam" id="PF00653">
    <property type="entry name" value="BIR"/>
    <property type="match status" value="1"/>
</dbReference>
<dbReference type="InterPro" id="IPR050784">
    <property type="entry name" value="IAP"/>
</dbReference>
<dbReference type="SMART" id="SM00238">
    <property type="entry name" value="BIR"/>
    <property type="match status" value="1"/>
</dbReference>
<dbReference type="Gene3D" id="1.10.1170.10">
    <property type="entry name" value="Inhibitor Of Apoptosis Protein (2mihbC-IAP-1), Chain A"/>
    <property type="match status" value="1"/>
</dbReference>